<dbReference type="PANTHER" id="PTHR33304:SF15">
    <property type="entry name" value="ZINC FINGER PHD-TYPE DOMAIN-CONTAINING PROTEIN"/>
    <property type="match status" value="1"/>
</dbReference>
<accession>A0ABD2XZD7</accession>
<dbReference type="PANTHER" id="PTHR33304">
    <property type="match status" value="1"/>
</dbReference>
<dbReference type="Gene3D" id="3.30.40.10">
    <property type="entry name" value="Zinc/RING finger domain, C3HC4 (zinc finger)"/>
    <property type="match status" value="1"/>
</dbReference>
<dbReference type="Proteomes" id="UP001630127">
    <property type="component" value="Unassembled WGS sequence"/>
</dbReference>
<name>A0ABD2XZD7_9GENT</name>
<sequence>MSQFGKCNVCATPCAFCMHLALELLAVESTSDSFSNESYEQEASCEQVSETSASSSRKCEGGILDSNNDDSSFVDGAGLSLSVEYQRIDMDKMNKTEELCTCSQRESSSSIIIVRSENEEHKQEVVGSEKFIKFEFSEDSATEFVNSFNHDGGIIPIEQSNAEKPCQVSEFVRCDSESSLSGYVKICAICGDDGHKEFLAVCSKCHVGAEHIYCMRTMLDSVPDSIWMCEECVLSEDKDKMMKTKFEKFVACPMYISSNQSCQGGEISTSSNFKVLPEINTEGLDVDKSRGDETSSLLHASRTAGLVTCRSTTKSLALGIESGPDFLSSDHSKAQAQDFKIKASHELSLSNDLSSRTRSIQEKSGQHLPKPHQLQMATGIISCTSNLDVLCLFLEAMLCIVHDKPCF</sequence>
<evidence type="ECO:0000256" key="2">
    <source>
        <dbReference type="ARBA" id="ARBA00022771"/>
    </source>
</evidence>
<keyword evidence="8" id="KW-1185">Reference proteome</keyword>
<evidence type="ECO:0000256" key="4">
    <source>
        <dbReference type="ARBA" id="ARBA00023015"/>
    </source>
</evidence>
<comment type="caution">
    <text evidence="7">The sequence shown here is derived from an EMBL/GenBank/DDBJ whole genome shotgun (WGS) entry which is preliminary data.</text>
</comment>
<gene>
    <name evidence="7" type="ORF">ACH5RR_038979</name>
</gene>
<evidence type="ECO:0000313" key="8">
    <source>
        <dbReference type="Proteomes" id="UP001630127"/>
    </source>
</evidence>
<evidence type="ECO:0008006" key="9">
    <source>
        <dbReference type="Google" id="ProtNLM"/>
    </source>
</evidence>
<keyword evidence="2" id="KW-0863">Zinc-finger</keyword>
<evidence type="ECO:0000256" key="3">
    <source>
        <dbReference type="ARBA" id="ARBA00022833"/>
    </source>
</evidence>
<feature type="signal peptide" evidence="6">
    <location>
        <begin position="1"/>
        <end position="26"/>
    </location>
</feature>
<keyword evidence="6" id="KW-0732">Signal</keyword>
<keyword evidence="5" id="KW-0804">Transcription</keyword>
<evidence type="ECO:0000256" key="1">
    <source>
        <dbReference type="ARBA" id="ARBA00022723"/>
    </source>
</evidence>
<keyword evidence="1" id="KW-0479">Metal-binding</keyword>
<dbReference type="EMBL" id="JBJUIK010000016">
    <property type="protein sequence ID" value="KAL3499886.1"/>
    <property type="molecule type" value="Genomic_DNA"/>
</dbReference>
<dbReference type="GO" id="GO:0008270">
    <property type="term" value="F:zinc ion binding"/>
    <property type="evidence" value="ECO:0007669"/>
    <property type="project" value="UniProtKB-KW"/>
</dbReference>
<keyword evidence="4" id="KW-0805">Transcription regulation</keyword>
<dbReference type="InterPro" id="IPR013083">
    <property type="entry name" value="Znf_RING/FYVE/PHD"/>
</dbReference>
<reference evidence="7 8" key="1">
    <citation type="submission" date="2024-11" db="EMBL/GenBank/DDBJ databases">
        <title>A near-complete genome assembly of Cinchona calisaya.</title>
        <authorList>
            <person name="Lian D.C."/>
            <person name="Zhao X.W."/>
            <person name="Wei L."/>
        </authorList>
    </citation>
    <scope>NUCLEOTIDE SEQUENCE [LARGE SCALE GENOMIC DNA]</scope>
    <source>
        <tissue evidence="7">Nenye</tissue>
    </source>
</reference>
<organism evidence="7 8">
    <name type="scientific">Cinchona calisaya</name>
    <dbReference type="NCBI Taxonomy" id="153742"/>
    <lineage>
        <taxon>Eukaryota</taxon>
        <taxon>Viridiplantae</taxon>
        <taxon>Streptophyta</taxon>
        <taxon>Embryophyta</taxon>
        <taxon>Tracheophyta</taxon>
        <taxon>Spermatophyta</taxon>
        <taxon>Magnoliopsida</taxon>
        <taxon>eudicotyledons</taxon>
        <taxon>Gunneridae</taxon>
        <taxon>Pentapetalae</taxon>
        <taxon>asterids</taxon>
        <taxon>lamiids</taxon>
        <taxon>Gentianales</taxon>
        <taxon>Rubiaceae</taxon>
        <taxon>Cinchonoideae</taxon>
        <taxon>Cinchoneae</taxon>
        <taxon>Cinchona</taxon>
    </lineage>
</organism>
<keyword evidence="3" id="KW-0862">Zinc</keyword>
<feature type="chain" id="PRO_5044794141" description="Zinc finger PHD-type domain-containing protein" evidence="6">
    <location>
        <begin position="27"/>
        <end position="407"/>
    </location>
</feature>
<protein>
    <recommendedName>
        <fullName evidence="9">Zinc finger PHD-type domain-containing protein</fullName>
    </recommendedName>
</protein>
<dbReference type="InterPro" id="IPR011011">
    <property type="entry name" value="Znf_FYVE_PHD"/>
</dbReference>
<evidence type="ECO:0000313" key="7">
    <source>
        <dbReference type="EMBL" id="KAL3499886.1"/>
    </source>
</evidence>
<dbReference type="InterPro" id="IPR049914">
    <property type="entry name" value="PHD1-3/5-6"/>
</dbReference>
<evidence type="ECO:0000256" key="6">
    <source>
        <dbReference type="SAM" id="SignalP"/>
    </source>
</evidence>
<dbReference type="AlphaFoldDB" id="A0ABD2XZD7"/>
<evidence type="ECO:0000256" key="5">
    <source>
        <dbReference type="ARBA" id="ARBA00023163"/>
    </source>
</evidence>
<proteinExistence type="predicted"/>
<dbReference type="SUPFAM" id="SSF57903">
    <property type="entry name" value="FYVE/PHD zinc finger"/>
    <property type="match status" value="1"/>
</dbReference>